<dbReference type="GO" id="GO:0008028">
    <property type="term" value="F:monocarboxylic acid transmembrane transporter activity"/>
    <property type="evidence" value="ECO:0007669"/>
    <property type="project" value="TreeGrafter"/>
</dbReference>
<name>A0A210QXY0_MIZYE</name>
<feature type="transmembrane region" description="Helical" evidence="1">
    <location>
        <begin position="176"/>
        <end position="198"/>
    </location>
</feature>
<dbReference type="PANTHER" id="PTHR11360">
    <property type="entry name" value="MONOCARBOXYLATE TRANSPORTER"/>
    <property type="match status" value="1"/>
</dbReference>
<comment type="caution">
    <text evidence="2">The sequence shown here is derived from an EMBL/GenBank/DDBJ whole genome shotgun (WGS) entry which is preliminary data.</text>
</comment>
<dbReference type="Proteomes" id="UP000242188">
    <property type="component" value="Unassembled WGS sequence"/>
</dbReference>
<reference evidence="2 3" key="1">
    <citation type="journal article" date="2017" name="Nat. Ecol. Evol.">
        <title>Scallop genome provides insights into evolution of bilaterian karyotype and development.</title>
        <authorList>
            <person name="Wang S."/>
            <person name="Zhang J."/>
            <person name="Jiao W."/>
            <person name="Li J."/>
            <person name="Xun X."/>
            <person name="Sun Y."/>
            <person name="Guo X."/>
            <person name="Huan P."/>
            <person name="Dong B."/>
            <person name="Zhang L."/>
            <person name="Hu X."/>
            <person name="Sun X."/>
            <person name="Wang J."/>
            <person name="Zhao C."/>
            <person name="Wang Y."/>
            <person name="Wang D."/>
            <person name="Huang X."/>
            <person name="Wang R."/>
            <person name="Lv J."/>
            <person name="Li Y."/>
            <person name="Zhang Z."/>
            <person name="Liu B."/>
            <person name="Lu W."/>
            <person name="Hui Y."/>
            <person name="Liang J."/>
            <person name="Zhou Z."/>
            <person name="Hou R."/>
            <person name="Li X."/>
            <person name="Liu Y."/>
            <person name="Li H."/>
            <person name="Ning X."/>
            <person name="Lin Y."/>
            <person name="Zhao L."/>
            <person name="Xing Q."/>
            <person name="Dou J."/>
            <person name="Li Y."/>
            <person name="Mao J."/>
            <person name="Guo H."/>
            <person name="Dou H."/>
            <person name="Li T."/>
            <person name="Mu C."/>
            <person name="Jiang W."/>
            <person name="Fu Q."/>
            <person name="Fu X."/>
            <person name="Miao Y."/>
            <person name="Liu J."/>
            <person name="Yu Q."/>
            <person name="Li R."/>
            <person name="Liao H."/>
            <person name="Li X."/>
            <person name="Kong Y."/>
            <person name="Jiang Z."/>
            <person name="Chourrout D."/>
            <person name="Li R."/>
            <person name="Bao Z."/>
        </authorList>
    </citation>
    <scope>NUCLEOTIDE SEQUENCE [LARGE SCALE GENOMIC DNA]</scope>
    <source>
        <strain evidence="2 3">PY_sf001</strain>
    </source>
</reference>
<evidence type="ECO:0000256" key="1">
    <source>
        <dbReference type="SAM" id="Phobius"/>
    </source>
</evidence>
<gene>
    <name evidence="2" type="ORF">KP79_PYT20037</name>
</gene>
<feature type="transmembrane region" description="Helical" evidence="1">
    <location>
        <begin position="139"/>
        <end position="164"/>
    </location>
</feature>
<dbReference type="Gene3D" id="1.20.1250.20">
    <property type="entry name" value="MFS general substrate transporter like domains"/>
    <property type="match status" value="1"/>
</dbReference>
<sequence>MITSGIILNCTFAGALMRPIDQYQLESKLTNESFLKETEKTQDKKEMTNVSEISKIDMNQTLHAPEQHTECSTTGEIIRRKTKINDFSGSCISLTHLPNSANNIELQHGQDDMDDSKCASKCGILSQIFDYTLFKNPMFVILITGVSLGQIECALAHIFIPPYAKDQGLAERDIPLVAGTIGIAEFIGRFSVGILGDVQCIKRHLLIAGSLILTGTVTHFVHLYDNVWTFVLFSALYGMFSGVLVALYSPVCVDYLGIERFRKAYGICCCVTGIVTSVSAPIFGFLRDLTGSYVLTFHVMGSCALIGGSVFLLLPLAKRYEDRKLERTKIPQRLPLI</sequence>
<feature type="transmembrane region" description="Helical" evidence="1">
    <location>
        <begin position="230"/>
        <end position="253"/>
    </location>
</feature>
<dbReference type="PANTHER" id="PTHR11360:SF306">
    <property type="entry name" value="RE01051P"/>
    <property type="match status" value="1"/>
</dbReference>
<keyword evidence="1" id="KW-0812">Transmembrane</keyword>
<feature type="transmembrane region" description="Helical" evidence="1">
    <location>
        <begin position="292"/>
        <end position="317"/>
    </location>
</feature>
<dbReference type="InterPro" id="IPR011701">
    <property type="entry name" value="MFS"/>
</dbReference>
<dbReference type="OrthoDB" id="6435476at2759"/>
<keyword evidence="3" id="KW-1185">Reference proteome</keyword>
<keyword evidence="1" id="KW-1133">Transmembrane helix</keyword>
<dbReference type="InterPro" id="IPR036259">
    <property type="entry name" value="MFS_trans_sf"/>
</dbReference>
<accession>A0A210QXY0</accession>
<evidence type="ECO:0000313" key="3">
    <source>
        <dbReference type="Proteomes" id="UP000242188"/>
    </source>
</evidence>
<dbReference type="SUPFAM" id="SSF103473">
    <property type="entry name" value="MFS general substrate transporter"/>
    <property type="match status" value="1"/>
</dbReference>
<dbReference type="Pfam" id="PF07690">
    <property type="entry name" value="MFS_1"/>
    <property type="match status" value="1"/>
</dbReference>
<dbReference type="InterPro" id="IPR050327">
    <property type="entry name" value="Proton-linked_MCT"/>
</dbReference>
<keyword evidence="1" id="KW-0472">Membrane</keyword>
<protein>
    <submittedName>
        <fullName evidence="2">Monocarboxylate transporter 5</fullName>
    </submittedName>
</protein>
<evidence type="ECO:0000313" key="2">
    <source>
        <dbReference type="EMBL" id="OWF53583.1"/>
    </source>
</evidence>
<proteinExistence type="predicted"/>
<dbReference type="AlphaFoldDB" id="A0A210QXY0"/>
<organism evidence="2 3">
    <name type="scientific">Mizuhopecten yessoensis</name>
    <name type="common">Japanese scallop</name>
    <name type="synonym">Patinopecten yessoensis</name>
    <dbReference type="NCBI Taxonomy" id="6573"/>
    <lineage>
        <taxon>Eukaryota</taxon>
        <taxon>Metazoa</taxon>
        <taxon>Spiralia</taxon>
        <taxon>Lophotrochozoa</taxon>
        <taxon>Mollusca</taxon>
        <taxon>Bivalvia</taxon>
        <taxon>Autobranchia</taxon>
        <taxon>Pteriomorphia</taxon>
        <taxon>Pectinida</taxon>
        <taxon>Pectinoidea</taxon>
        <taxon>Pectinidae</taxon>
        <taxon>Mizuhopecten</taxon>
    </lineage>
</organism>
<feature type="transmembrane region" description="Helical" evidence="1">
    <location>
        <begin position="205"/>
        <end position="224"/>
    </location>
</feature>
<dbReference type="EMBL" id="NEDP02001320">
    <property type="protein sequence ID" value="OWF53583.1"/>
    <property type="molecule type" value="Genomic_DNA"/>
</dbReference>
<feature type="transmembrane region" description="Helical" evidence="1">
    <location>
        <begin position="265"/>
        <end position="286"/>
    </location>
</feature>